<organism evidence="19 20">
    <name type="scientific">Citrus clementina</name>
    <name type="common">Clementine</name>
    <name type="synonym">Citrus deliciosa x Citrus sinensis</name>
    <dbReference type="NCBI Taxonomy" id="85681"/>
    <lineage>
        <taxon>Eukaryota</taxon>
        <taxon>Viridiplantae</taxon>
        <taxon>Streptophyta</taxon>
        <taxon>Embryophyta</taxon>
        <taxon>Tracheophyta</taxon>
        <taxon>Spermatophyta</taxon>
        <taxon>Magnoliopsida</taxon>
        <taxon>eudicotyledons</taxon>
        <taxon>Gunneridae</taxon>
        <taxon>Pentapetalae</taxon>
        <taxon>rosids</taxon>
        <taxon>malvids</taxon>
        <taxon>Sapindales</taxon>
        <taxon>Rutaceae</taxon>
        <taxon>Aurantioideae</taxon>
        <taxon>Citrus</taxon>
    </lineage>
</organism>
<sequence length="215" mass="24143">MNAGPSNQLPPCPRHLFNWKNEGFKPLDWSRRLIIALDVARGIEYLPSLAHESFIHRDLKPSIILLEDDMRAKVADFGLVRLASENGKHSTETRIAGTFGHHAPKYIVEICFTCILAATGKVTAKVDCLALEKVVDESDNSDHKNIVYLVTWFRTMHLNQDKFTMAVDETIKLDNGTLVNVRKVAELADHCCASEPYERPDMGRVVIMLSSVAEL</sequence>
<dbReference type="InParanoid" id="V4W5L1"/>
<protein>
    <recommendedName>
        <fullName evidence="2">non-specific serine/threonine protein kinase</fullName>
        <ecNumber evidence="2">2.7.11.1</ecNumber>
    </recommendedName>
</protein>
<dbReference type="InterPro" id="IPR000719">
    <property type="entry name" value="Prot_kinase_dom"/>
</dbReference>
<keyword evidence="5" id="KW-0808">Transferase</keyword>
<keyword evidence="11" id="KW-0067">ATP-binding</keyword>
<evidence type="ECO:0000256" key="2">
    <source>
        <dbReference type="ARBA" id="ARBA00012513"/>
    </source>
</evidence>
<feature type="domain" description="Protein kinase" evidence="18">
    <location>
        <begin position="1"/>
        <end position="212"/>
    </location>
</feature>
<evidence type="ECO:0000256" key="11">
    <source>
        <dbReference type="ARBA" id="ARBA00022840"/>
    </source>
</evidence>
<dbReference type="OMA" id="KWKPRDL"/>
<dbReference type="Proteomes" id="UP000030687">
    <property type="component" value="Unassembled WGS sequence"/>
</dbReference>
<keyword evidence="12" id="KW-1133">Transmembrane helix</keyword>
<dbReference type="GO" id="GO:0005524">
    <property type="term" value="F:ATP binding"/>
    <property type="evidence" value="ECO:0007669"/>
    <property type="project" value="UniProtKB-KW"/>
</dbReference>
<comment type="subcellular location">
    <subcellularLocation>
        <location evidence="1">Membrane</location>
        <topology evidence="1">Single-pass membrane protein</topology>
    </subcellularLocation>
</comment>
<evidence type="ECO:0000256" key="5">
    <source>
        <dbReference type="ARBA" id="ARBA00022679"/>
    </source>
</evidence>
<gene>
    <name evidence="19" type="ORF">CICLE_v10018060mg</name>
</gene>
<evidence type="ECO:0000259" key="18">
    <source>
        <dbReference type="PROSITE" id="PS50011"/>
    </source>
</evidence>
<accession>V4W5L1</accession>
<dbReference type="PROSITE" id="PS50011">
    <property type="entry name" value="PROTEIN_KINASE_DOM"/>
    <property type="match status" value="1"/>
</dbReference>
<keyword evidence="4" id="KW-0433">Leucine-rich repeat</keyword>
<dbReference type="KEGG" id="cic:CICLE_v10018060mg"/>
<evidence type="ECO:0000256" key="15">
    <source>
        <dbReference type="ARBA" id="ARBA00023180"/>
    </source>
</evidence>
<dbReference type="Gene3D" id="1.10.510.10">
    <property type="entry name" value="Transferase(Phosphotransferase) domain 1"/>
    <property type="match status" value="1"/>
</dbReference>
<comment type="catalytic activity">
    <reaction evidence="17">
        <text>L-seryl-[protein] + ATP = O-phospho-L-seryl-[protein] + ADP + H(+)</text>
        <dbReference type="Rhea" id="RHEA:17989"/>
        <dbReference type="Rhea" id="RHEA-COMP:9863"/>
        <dbReference type="Rhea" id="RHEA-COMP:11604"/>
        <dbReference type="ChEBI" id="CHEBI:15378"/>
        <dbReference type="ChEBI" id="CHEBI:29999"/>
        <dbReference type="ChEBI" id="CHEBI:30616"/>
        <dbReference type="ChEBI" id="CHEBI:83421"/>
        <dbReference type="ChEBI" id="CHEBI:456216"/>
        <dbReference type="EC" id="2.7.11.1"/>
    </reaction>
</comment>
<keyword evidence="14" id="KW-0675">Receptor</keyword>
<keyword evidence="8" id="KW-0677">Repeat</keyword>
<dbReference type="EC" id="2.7.11.1" evidence="2"/>
<dbReference type="AlphaFoldDB" id="V4W5L1"/>
<dbReference type="SUPFAM" id="SSF56112">
    <property type="entry name" value="Protein kinase-like (PK-like)"/>
    <property type="match status" value="1"/>
</dbReference>
<keyword evidence="10" id="KW-0418">Kinase</keyword>
<evidence type="ECO:0000256" key="4">
    <source>
        <dbReference type="ARBA" id="ARBA00022614"/>
    </source>
</evidence>
<evidence type="ECO:0000256" key="7">
    <source>
        <dbReference type="ARBA" id="ARBA00022729"/>
    </source>
</evidence>
<evidence type="ECO:0000256" key="9">
    <source>
        <dbReference type="ARBA" id="ARBA00022741"/>
    </source>
</evidence>
<name>V4W5L1_CITCL</name>
<dbReference type="GO" id="GO:0016020">
    <property type="term" value="C:membrane"/>
    <property type="evidence" value="ECO:0007669"/>
    <property type="project" value="UniProtKB-SubCell"/>
</dbReference>
<keyword evidence="7" id="KW-0732">Signal</keyword>
<dbReference type="FunFam" id="1.10.510.10:FF:001023">
    <property type="entry name" value="Os07g0541700 protein"/>
    <property type="match status" value="1"/>
</dbReference>
<evidence type="ECO:0000313" key="19">
    <source>
        <dbReference type="EMBL" id="ESR61354.1"/>
    </source>
</evidence>
<keyword evidence="6" id="KW-0812">Transmembrane</keyword>
<dbReference type="Pfam" id="PF00069">
    <property type="entry name" value="Pkinase"/>
    <property type="match status" value="1"/>
</dbReference>
<evidence type="ECO:0000313" key="20">
    <source>
        <dbReference type="Proteomes" id="UP000030687"/>
    </source>
</evidence>
<keyword evidence="15" id="KW-0325">Glycoprotein</keyword>
<evidence type="ECO:0000256" key="14">
    <source>
        <dbReference type="ARBA" id="ARBA00023170"/>
    </source>
</evidence>
<dbReference type="Gramene" id="ESR61354">
    <property type="protein sequence ID" value="ESR61354"/>
    <property type="gene ID" value="CICLE_v10018060mg"/>
</dbReference>
<evidence type="ECO:0000256" key="1">
    <source>
        <dbReference type="ARBA" id="ARBA00004167"/>
    </source>
</evidence>
<evidence type="ECO:0000256" key="16">
    <source>
        <dbReference type="ARBA" id="ARBA00047899"/>
    </source>
</evidence>
<dbReference type="GO" id="GO:0004674">
    <property type="term" value="F:protein serine/threonine kinase activity"/>
    <property type="evidence" value="ECO:0007669"/>
    <property type="project" value="UniProtKB-KW"/>
</dbReference>
<dbReference type="InterPro" id="IPR011009">
    <property type="entry name" value="Kinase-like_dom_sf"/>
</dbReference>
<dbReference type="PANTHER" id="PTHR47986:SF34">
    <property type="entry name" value="RECEPTOR-LIKE KINASE TMK2"/>
    <property type="match status" value="1"/>
</dbReference>
<dbReference type="InterPro" id="IPR052422">
    <property type="entry name" value="Auxin_Ser/Thr_Kinase"/>
</dbReference>
<reference evidence="19 20" key="1">
    <citation type="submission" date="2013-10" db="EMBL/GenBank/DDBJ databases">
        <authorList>
            <consortium name="International Citrus Genome Consortium"/>
            <person name="Jenkins J."/>
            <person name="Schmutz J."/>
            <person name="Prochnik S."/>
            <person name="Rokhsar D."/>
            <person name="Gmitter F."/>
            <person name="Ollitrault P."/>
            <person name="Machado M."/>
            <person name="Talon M."/>
            <person name="Wincker P."/>
            <person name="Jaillon O."/>
            <person name="Morgante M."/>
        </authorList>
    </citation>
    <scope>NUCLEOTIDE SEQUENCE</scope>
    <source>
        <strain evidence="20">cv. Clemenules</strain>
    </source>
</reference>
<evidence type="ECO:0000256" key="3">
    <source>
        <dbReference type="ARBA" id="ARBA00022527"/>
    </source>
</evidence>
<evidence type="ECO:0000256" key="12">
    <source>
        <dbReference type="ARBA" id="ARBA00022989"/>
    </source>
</evidence>
<evidence type="ECO:0000256" key="6">
    <source>
        <dbReference type="ARBA" id="ARBA00022692"/>
    </source>
</evidence>
<keyword evidence="9" id="KW-0547">Nucleotide-binding</keyword>
<comment type="catalytic activity">
    <reaction evidence="16">
        <text>L-threonyl-[protein] + ATP = O-phospho-L-threonyl-[protein] + ADP + H(+)</text>
        <dbReference type="Rhea" id="RHEA:46608"/>
        <dbReference type="Rhea" id="RHEA-COMP:11060"/>
        <dbReference type="Rhea" id="RHEA-COMP:11605"/>
        <dbReference type="ChEBI" id="CHEBI:15378"/>
        <dbReference type="ChEBI" id="CHEBI:30013"/>
        <dbReference type="ChEBI" id="CHEBI:30616"/>
        <dbReference type="ChEBI" id="CHEBI:61977"/>
        <dbReference type="ChEBI" id="CHEBI:456216"/>
        <dbReference type="EC" id="2.7.11.1"/>
    </reaction>
</comment>
<keyword evidence="13" id="KW-0472">Membrane</keyword>
<keyword evidence="3" id="KW-0723">Serine/threonine-protein kinase</keyword>
<evidence type="ECO:0000256" key="13">
    <source>
        <dbReference type="ARBA" id="ARBA00023136"/>
    </source>
</evidence>
<dbReference type="EMBL" id="KI536312">
    <property type="protein sequence ID" value="ESR61354.1"/>
    <property type="molecule type" value="Genomic_DNA"/>
</dbReference>
<evidence type="ECO:0000256" key="17">
    <source>
        <dbReference type="ARBA" id="ARBA00048679"/>
    </source>
</evidence>
<evidence type="ECO:0000256" key="10">
    <source>
        <dbReference type="ARBA" id="ARBA00022777"/>
    </source>
</evidence>
<evidence type="ECO:0000256" key="8">
    <source>
        <dbReference type="ARBA" id="ARBA00022737"/>
    </source>
</evidence>
<dbReference type="PANTHER" id="PTHR47986">
    <property type="entry name" value="OSJNBA0070M12.3 PROTEIN"/>
    <property type="match status" value="1"/>
</dbReference>
<proteinExistence type="predicted"/>
<keyword evidence="20" id="KW-1185">Reference proteome</keyword>
<dbReference type="eggNOG" id="ENOG502QPQ4">
    <property type="taxonomic scope" value="Eukaryota"/>
</dbReference>